<name>A0A1M7PDQ8_9ACTN</name>
<dbReference type="AlphaFoldDB" id="A0A1M7PDQ8"/>
<dbReference type="STRING" id="134849.SAMN05443668_103249"/>
<accession>A0A1M7PDQ8</accession>
<reference evidence="1 2" key="1">
    <citation type="submission" date="2016-11" db="EMBL/GenBank/DDBJ databases">
        <authorList>
            <person name="Jaros S."/>
            <person name="Januszkiewicz K."/>
            <person name="Wedrychowicz H."/>
        </authorList>
    </citation>
    <scope>NUCLEOTIDE SEQUENCE [LARGE SCALE GENOMIC DNA]</scope>
    <source>
        <strain evidence="1 2">DSM 46144</strain>
    </source>
</reference>
<dbReference type="EMBL" id="FRCS01000003">
    <property type="protein sequence ID" value="SHN15098.1"/>
    <property type="molecule type" value="Genomic_DNA"/>
</dbReference>
<protein>
    <submittedName>
        <fullName evidence="1">Uncharacterized protein</fullName>
    </submittedName>
</protein>
<dbReference type="Proteomes" id="UP000184440">
    <property type="component" value="Unassembled WGS sequence"/>
</dbReference>
<proteinExistence type="predicted"/>
<evidence type="ECO:0000313" key="1">
    <source>
        <dbReference type="EMBL" id="SHN15098.1"/>
    </source>
</evidence>
<evidence type="ECO:0000313" key="2">
    <source>
        <dbReference type="Proteomes" id="UP000184440"/>
    </source>
</evidence>
<keyword evidence="2" id="KW-1185">Reference proteome</keyword>
<organism evidence="1 2">
    <name type="scientific">Cryptosporangium aurantiacum</name>
    <dbReference type="NCBI Taxonomy" id="134849"/>
    <lineage>
        <taxon>Bacteria</taxon>
        <taxon>Bacillati</taxon>
        <taxon>Actinomycetota</taxon>
        <taxon>Actinomycetes</taxon>
        <taxon>Cryptosporangiales</taxon>
        <taxon>Cryptosporangiaceae</taxon>
        <taxon>Cryptosporangium</taxon>
    </lineage>
</organism>
<sequence length="101" mass="10485">MVRAGEDRGVPGLDGLPGGDHVVGQDVVFRSILVSPKASLGILLTVTATVAVFGRDWLAGLVGLDSPGPLISFLQIRLVGSPMTSRTSSCACWLKDSTSSF</sequence>
<gene>
    <name evidence="1" type="ORF">SAMN05443668_103249</name>
</gene>